<keyword evidence="7" id="KW-1185">Reference proteome</keyword>
<dbReference type="GO" id="GO:0022625">
    <property type="term" value="C:cytosolic large ribosomal subunit"/>
    <property type="evidence" value="ECO:0007669"/>
    <property type="project" value="TreeGrafter"/>
</dbReference>
<accession>A0A383WMY6</accession>
<sequence length="836" mass="90629">MKLLVSNGTVTIPEGVQIEVKARAVRVKGPRGVLQRDFKHLAVDMYLFEEEGEKKLKVECHFGKKKRLAAIRTACSHVQNLITGVTKGFEYKMRLVYAHFPININIEDKGGRVEIRNFLGEKRVRNVVMLPGVTIKRSDAVKDELILHGNDIENVSRSTALIHQQCLVKNKDIRKFLDGIYVSESGLLVKGEKGQVSGSCNGAATAEAAAASSSNSSAADTAAAGADAARPAATPAATGKTSAAATGAYCSKMLCGSSSSNSMQQQSPARHIAALGQALAPGPNGVGSARAGRNTIGDLTKAPETDINTALEAAADAAGLSLKNAEHLSEQLRSNWYSTAGDVAQMSKEELQQMQIPVRVWAMVKAMVAADSAAAAAASAAAADSLEDRASSELAANTAAGSAAVELQQGDATGEVDATTSAAGQELHPDIMQRRMPRNFVGTNSAGSTRVQVTSKKAVKPYALKNEQLSAALREELSQLERFCCGTFYGQRVEPLRPVSFNVYREELWRMLGWAHTERGVPLEQLRLATLVPSPGREGVSLLMDYQHWRQQKGVTARSHLLPIKATIVAARLLYHEQSSPSAKPPYRDLGVMQELALMLRNAHKAAAHAPLVADESKKWLQWDEFTSFVQALRAECAGLTATGQPRVRREVACSLQRYLIVAILSVVPDRQRTLRELEVGRTLLQQADGSWVIKHAAADYKTGKKYGDRPPLLIAPFIYPELEAFIGTWRQELAPKTSMLFCKPRSGEALDVDAVTDVFKKAALRLTGKATHPHLVRDMIVTHLRESGASEQDMESLALLMGHSVKEQRGTYDRRTKAQKVQPAVDLMLELAGDL</sequence>
<dbReference type="InterPro" id="IPR036789">
    <property type="entry name" value="Ribosomal_uL6-like_a/b-dom_sf"/>
</dbReference>
<dbReference type="FunFam" id="3.90.930.12:FF:000004">
    <property type="entry name" value="60S ribosomal protein L9"/>
    <property type="match status" value="1"/>
</dbReference>
<evidence type="ECO:0000256" key="4">
    <source>
        <dbReference type="ARBA" id="ARBA00023274"/>
    </source>
</evidence>
<dbReference type="Gene3D" id="3.90.930.12">
    <property type="entry name" value="Ribosomal protein L6, alpha-beta domain"/>
    <property type="match status" value="2"/>
</dbReference>
<feature type="domain" description="Large ribosomal subunit protein uL6 alpha-beta" evidence="5">
    <location>
        <begin position="100"/>
        <end position="179"/>
    </location>
</feature>
<dbReference type="AlphaFoldDB" id="A0A383WMY6"/>
<dbReference type="InterPro" id="IPR020040">
    <property type="entry name" value="Ribosomal_uL6_a/b-dom"/>
</dbReference>
<evidence type="ECO:0000313" key="6">
    <source>
        <dbReference type="EMBL" id="SZX78810.1"/>
    </source>
</evidence>
<dbReference type="GO" id="GO:0003735">
    <property type="term" value="F:structural constituent of ribosome"/>
    <property type="evidence" value="ECO:0007669"/>
    <property type="project" value="InterPro"/>
</dbReference>
<keyword evidence="2" id="KW-0689">Ribosomal protein</keyword>
<dbReference type="FunFam" id="3.90.930.12:FF:000003">
    <property type="entry name" value="60S ribosomal protein L9"/>
    <property type="match status" value="1"/>
</dbReference>
<keyword evidence="4" id="KW-0687">Ribonucleoprotein</keyword>
<protein>
    <recommendedName>
        <fullName evidence="5">Large ribosomal subunit protein uL6 alpha-beta domain-containing protein</fullName>
    </recommendedName>
</protein>
<proteinExistence type="inferred from homology"/>
<evidence type="ECO:0000256" key="3">
    <source>
        <dbReference type="ARBA" id="ARBA00023172"/>
    </source>
</evidence>
<dbReference type="PANTHER" id="PTHR11655:SF16">
    <property type="entry name" value="60S RIBOSOMAL PROTEIN L9"/>
    <property type="match status" value="1"/>
</dbReference>
<comment type="similarity">
    <text evidence="1">Belongs to the universal ribosomal protein uL6 family.</text>
</comment>
<dbReference type="InterPro" id="IPR011010">
    <property type="entry name" value="DNA_brk_join_enz"/>
</dbReference>
<name>A0A383WMY6_TETOB</name>
<evidence type="ECO:0000259" key="5">
    <source>
        <dbReference type="Pfam" id="PF00347"/>
    </source>
</evidence>
<evidence type="ECO:0000313" key="7">
    <source>
        <dbReference type="Proteomes" id="UP000256970"/>
    </source>
</evidence>
<dbReference type="STRING" id="3088.A0A383WMY6"/>
<dbReference type="InterPro" id="IPR000702">
    <property type="entry name" value="Ribosomal_uL6-like"/>
</dbReference>
<evidence type="ECO:0000256" key="2">
    <source>
        <dbReference type="ARBA" id="ARBA00022980"/>
    </source>
</evidence>
<dbReference type="GO" id="GO:0002181">
    <property type="term" value="P:cytoplasmic translation"/>
    <property type="evidence" value="ECO:0007669"/>
    <property type="project" value="TreeGrafter"/>
</dbReference>
<dbReference type="Proteomes" id="UP000256970">
    <property type="component" value="Unassembled WGS sequence"/>
</dbReference>
<dbReference type="Pfam" id="PF00347">
    <property type="entry name" value="Ribosomal_L6"/>
    <property type="match status" value="2"/>
</dbReference>
<organism evidence="6 7">
    <name type="scientific">Tetradesmus obliquus</name>
    <name type="common">Green alga</name>
    <name type="synonym">Acutodesmus obliquus</name>
    <dbReference type="NCBI Taxonomy" id="3088"/>
    <lineage>
        <taxon>Eukaryota</taxon>
        <taxon>Viridiplantae</taxon>
        <taxon>Chlorophyta</taxon>
        <taxon>core chlorophytes</taxon>
        <taxon>Chlorophyceae</taxon>
        <taxon>CS clade</taxon>
        <taxon>Sphaeropleales</taxon>
        <taxon>Scenedesmaceae</taxon>
        <taxon>Tetradesmus</taxon>
    </lineage>
</organism>
<dbReference type="SUPFAM" id="SSF56053">
    <property type="entry name" value="Ribosomal protein L6"/>
    <property type="match status" value="2"/>
</dbReference>
<dbReference type="Gene3D" id="1.10.443.10">
    <property type="entry name" value="Intergrase catalytic core"/>
    <property type="match status" value="1"/>
</dbReference>
<dbReference type="GO" id="GO:0015074">
    <property type="term" value="P:DNA integration"/>
    <property type="evidence" value="ECO:0007669"/>
    <property type="project" value="InterPro"/>
</dbReference>
<dbReference type="GO" id="GO:0019843">
    <property type="term" value="F:rRNA binding"/>
    <property type="evidence" value="ECO:0007669"/>
    <property type="project" value="InterPro"/>
</dbReference>
<dbReference type="InterPro" id="IPR013762">
    <property type="entry name" value="Integrase-like_cat_sf"/>
</dbReference>
<dbReference type="SUPFAM" id="SSF56349">
    <property type="entry name" value="DNA breaking-rejoining enzymes"/>
    <property type="match status" value="1"/>
</dbReference>
<dbReference type="GO" id="GO:0003677">
    <property type="term" value="F:DNA binding"/>
    <property type="evidence" value="ECO:0007669"/>
    <property type="project" value="InterPro"/>
</dbReference>
<dbReference type="PANTHER" id="PTHR11655">
    <property type="entry name" value="60S/50S RIBOSOMAL PROTEIN L6/L9"/>
    <property type="match status" value="1"/>
</dbReference>
<feature type="domain" description="Large ribosomal subunit protein uL6 alpha-beta" evidence="5">
    <location>
        <begin position="12"/>
        <end position="88"/>
    </location>
</feature>
<gene>
    <name evidence="6" type="ORF">BQ4739_LOCUS19116</name>
</gene>
<dbReference type="GO" id="GO:0006310">
    <property type="term" value="P:DNA recombination"/>
    <property type="evidence" value="ECO:0007669"/>
    <property type="project" value="UniProtKB-KW"/>
</dbReference>
<dbReference type="EMBL" id="FNXT01001340">
    <property type="protein sequence ID" value="SZX78810.1"/>
    <property type="molecule type" value="Genomic_DNA"/>
</dbReference>
<keyword evidence="3" id="KW-0233">DNA recombination</keyword>
<evidence type="ECO:0000256" key="1">
    <source>
        <dbReference type="ARBA" id="ARBA00009356"/>
    </source>
</evidence>
<reference evidence="6 7" key="1">
    <citation type="submission" date="2016-10" db="EMBL/GenBank/DDBJ databases">
        <authorList>
            <person name="Cai Z."/>
        </authorList>
    </citation>
    <scope>NUCLEOTIDE SEQUENCE [LARGE SCALE GENOMIC DNA]</scope>
</reference>